<evidence type="ECO:0000313" key="2">
    <source>
        <dbReference type="EMBL" id="GAH89109.1"/>
    </source>
</evidence>
<organism evidence="2">
    <name type="scientific">marine sediment metagenome</name>
    <dbReference type="NCBI Taxonomy" id="412755"/>
    <lineage>
        <taxon>unclassified sequences</taxon>
        <taxon>metagenomes</taxon>
        <taxon>ecological metagenomes</taxon>
    </lineage>
</organism>
<name>X1KG18_9ZZZZ</name>
<feature type="non-terminal residue" evidence="2">
    <location>
        <position position="1"/>
    </location>
</feature>
<protein>
    <submittedName>
        <fullName evidence="2">Uncharacterized protein</fullName>
    </submittedName>
</protein>
<keyword evidence="1" id="KW-0812">Transmembrane</keyword>
<reference evidence="2" key="1">
    <citation type="journal article" date="2014" name="Front. Microbiol.">
        <title>High frequency of phylogenetically diverse reductive dehalogenase-homologous genes in deep subseafloor sedimentary metagenomes.</title>
        <authorList>
            <person name="Kawai M."/>
            <person name="Futagami T."/>
            <person name="Toyoda A."/>
            <person name="Takaki Y."/>
            <person name="Nishi S."/>
            <person name="Hori S."/>
            <person name="Arai W."/>
            <person name="Tsubouchi T."/>
            <person name="Morono Y."/>
            <person name="Uchiyama I."/>
            <person name="Ito T."/>
            <person name="Fujiyama A."/>
            <person name="Inagaki F."/>
            <person name="Takami H."/>
        </authorList>
    </citation>
    <scope>NUCLEOTIDE SEQUENCE</scope>
    <source>
        <strain evidence="2">Expedition CK06-06</strain>
    </source>
</reference>
<accession>X1KG18</accession>
<feature type="transmembrane region" description="Helical" evidence="1">
    <location>
        <begin position="6"/>
        <end position="21"/>
    </location>
</feature>
<gene>
    <name evidence="2" type="ORF">S03H2_62273</name>
</gene>
<keyword evidence="1" id="KW-0472">Membrane</keyword>
<proteinExistence type="predicted"/>
<dbReference type="EMBL" id="BARU01040263">
    <property type="protein sequence ID" value="GAH89109.1"/>
    <property type="molecule type" value="Genomic_DNA"/>
</dbReference>
<dbReference type="AlphaFoldDB" id="X1KG18"/>
<evidence type="ECO:0000256" key="1">
    <source>
        <dbReference type="SAM" id="Phobius"/>
    </source>
</evidence>
<keyword evidence="1" id="KW-1133">Transmembrane helix</keyword>
<sequence>TLGHYLLIALIIIGNIGYFGTRENARRKV</sequence>
<comment type="caution">
    <text evidence="2">The sequence shown here is derived from an EMBL/GenBank/DDBJ whole genome shotgun (WGS) entry which is preliminary data.</text>
</comment>